<keyword evidence="2" id="KW-1185">Reference proteome</keyword>
<gene>
    <name evidence="1" type="ORF">FK531_04455</name>
</gene>
<evidence type="ECO:0000313" key="2">
    <source>
        <dbReference type="Proteomes" id="UP000316256"/>
    </source>
</evidence>
<organism evidence="1 2">
    <name type="scientific">Rhodococcus spelaei</name>
    <dbReference type="NCBI Taxonomy" id="2546320"/>
    <lineage>
        <taxon>Bacteria</taxon>
        <taxon>Bacillati</taxon>
        <taxon>Actinomycetota</taxon>
        <taxon>Actinomycetes</taxon>
        <taxon>Mycobacteriales</taxon>
        <taxon>Nocardiaceae</taxon>
        <taxon>Rhodococcus</taxon>
    </lineage>
</organism>
<dbReference type="Proteomes" id="UP000316256">
    <property type="component" value="Unassembled WGS sequence"/>
</dbReference>
<dbReference type="RefSeq" id="WP_142095576.1">
    <property type="nucleotide sequence ID" value="NZ_VIGH01000002.1"/>
</dbReference>
<dbReference type="OrthoDB" id="3173471at2"/>
<evidence type="ECO:0008006" key="3">
    <source>
        <dbReference type="Google" id="ProtNLM"/>
    </source>
</evidence>
<evidence type="ECO:0000313" key="1">
    <source>
        <dbReference type="EMBL" id="TQF73933.1"/>
    </source>
</evidence>
<proteinExistence type="predicted"/>
<accession>A0A541BNN0</accession>
<reference evidence="1 2" key="1">
    <citation type="submission" date="2019-06" db="EMBL/GenBank/DDBJ databases">
        <title>Rhodococcus spaelei sp. nov., isolated from a cave.</title>
        <authorList>
            <person name="Lee S.D."/>
        </authorList>
    </citation>
    <scope>NUCLEOTIDE SEQUENCE [LARGE SCALE GENOMIC DNA]</scope>
    <source>
        <strain evidence="1 2">C9-5</strain>
    </source>
</reference>
<dbReference type="EMBL" id="VIGH01000002">
    <property type="protein sequence ID" value="TQF73933.1"/>
    <property type="molecule type" value="Genomic_DNA"/>
</dbReference>
<sequence>MGGYDAPFLGSHAVADGLLTQHELYHDFARIYQGVYLSKRTELTAAVRARAAWLFAGPDATLTGFSAAALHGSTWIDPGEPAEVIREGHHRSTTKLLVHDFRLEPGEATVVDGIRTATPARAAFDLGRRLPRIPAIVALDALCSSTGLKPEEIARLAERHPRARGLVRLRSILPDVDGGAESPPETHTRLVIVDAGLPRPETQIVIVDNDGWEFARSDLGWREWSVLVEYDGEHHWKDRRQRAWDIERLARIEALGWTVVRVGAELLYDRPGDLVRRVRGKLRAAGAPV</sequence>
<comment type="caution">
    <text evidence="1">The sequence shown here is derived from an EMBL/GenBank/DDBJ whole genome shotgun (WGS) entry which is preliminary data.</text>
</comment>
<name>A0A541BNN0_9NOCA</name>
<dbReference type="AlphaFoldDB" id="A0A541BNN0"/>
<protein>
    <recommendedName>
        <fullName evidence="3">DUF559 domain-containing protein</fullName>
    </recommendedName>
</protein>